<dbReference type="Proteomes" id="UP000318538">
    <property type="component" value="Chromosome"/>
</dbReference>
<dbReference type="PROSITE" id="PS50006">
    <property type="entry name" value="FHA_DOMAIN"/>
    <property type="match status" value="1"/>
</dbReference>
<evidence type="ECO:0000313" key="3">
    <source>
        <dbReference type="EMBL" id="QDT02701.1"/>
    </source>
</evidence>
<dbReference type="SUPFAM" id="SSF49879">
    <property type="entry name" value="SMAD/FHA domain"/>
    <property type="match status" value="1"/>
</dbReference>
<dbReference type="CDD" id="cd00060">
    <property type="entry name" value="FHA"/>
    <property type="match status" value="1"/>
</dbReference>
<name>A0A517N6F2_9BACT</name>
<evidence type="ECO:0000313" key="4">
    <source>
        <dbReference type="Proteomes" id="UP000318538"/>
    </source>
</evidence>
<dbReference type="OrthoDB" id="283378at2"/>
<reference evidence="3 4" key="1">
    <citation type="submission" date="2019-02" db="EMBL/GenBank/DDBJ databases">
        <title>Deep-cultivation of Planctomycetes and their phenomic and genomic characterization uncovers novel biology.</title>
        <authorList>
            <person name="Wiegand S."/>
            <person name="Jogler M."/>
            <person name="Boedeker C."/>
            <person name="Pinto D."/>
            <person name="Vollmers J."/>
            <person name="Rivas-Marin E."/>
            <person name="Kohn T."/>
            <person name="Peeters S.H."/>
            <person name="Heuer A."/>
            <person name="Rast P."/>
            <person name="Oberbeckmann S."/>
            <person name="Bunk B."/>
            <person name="Jeske O."/>
            <person name="Meyerdierks A."/>
            <person name="Storesund J.E."/>
            <person name="Kallscheuer N."/>
            <person name="Luecker S."/>
            <person name="Lage O.M."/>
            <person name="Pohl T."/>
            <person name="Merkel B.J."/>
            <person name="Hornburger P."/>
            <person name="Mueller R.-W."/>
            <person name="Bruemmer F."/>
            <person name="Labrenz M."/>
            <person name="Spormann A.M."/>
            <person name="Op den Camp H."/>
            <person name="Overmann J."/>
            <person name="Amann R."/>
            <person name="Jetten M.S.M."/>
            <person name="Mascher T."/>
            <person name="Medema M.H."/>
            <person name="Devos D.P."/>
            <person name="Kaster A.-K."/>
            <person name="Ovreas L."/>
            <person name="Rohde M."/>
            <person name="Galperin M.Y."/>
            <person name="Jogler C."/>
        </authorList>
    </citation>
    <scope>NUCLEOTIDE SEQUENCE [LARGE SCALE GENOMIC DNA]</scope>
    <source>
        <strain evidence="3 4">K22_7</strain>
    </source>
</reference>
<dbReference type="AlphaFoldDB" id="A0A517N6F2"/>
<dbReference type="KEGG" id="rlc:K227x_10790"/>
<sequence length="237" mass="26015">MQVKLKVLTGSHEGKEIAVSSEKFLVGRSEVCQLRPKSESVSRKHCIIVLKDNRVLVQDLKSRNGTFVNDKRLPVDKAKVLKGGDELRIGKLLFEVVIEHGLQAAKKPEVADVGDAAARTVEAGSQDSRFEAVDVGDWLDEADQIDRVRKLSDPETRQFHLDQSVDSADSGDPSSDNKDSDGDSTDLSVSESTTAKKRPDKKKKQAPGKLPADMKKAMTDNSRDAADNALKRFFSGR</sequence>
<accession>A0A517N6F2</accession>
<feature type="compositionally biased region" description="Basic residues" evidence="1">
    <location>
        <begin position="195"/>
        <end position="206"/>
    </location>
</feature>
<dbReference type="RefSeq" id="WP_145168487.1">
    <property type="nucleotide sequence ID" value="NZ_CP036525.1"/>
</dbReference>
<dbReference type="Gene3D" id="2.60.200.20">
    <property type="match status" value="1"/>
</dbReference>
<organism evidence="3 4">
    <name type="scientific">Rubripirellula lacrimiformis</name>
    <dbReference type="NCBI Taxonomy" id="1930273"/>
    <lineage>
        <taxon>Bacteria</taxon>
        <taxon>Pseudomonadati</taxon>
        <taxon>Planctomycetota</taxon>
        <taxon>Planctomycetia</taxon>
        <taxon>Pirellulales</taxon>
        <taxon>Pirellulaceae</taxon>
        <taxon>Rubripirellula</taxon>
    </lineage>
</organism>
<dbReference type="InterPro" id="IPR000253">
    <property type="entry name" value="FHA_dom"/>
</dbReference>
<feature type="region of interest" description="Disordered" evidence="1">
    <location>
        <begin position="153"/>
        <end position="224"/>
    </location>
</feature>
<evidence type="ECO:0000259" key="2">
    <source>
        <dbReference type="PROSITE" id="PS50006"/>
    </source>
</evidence>
<dbReference type="InterPro" id="IPR008984">
    <property type="entry name" value="SMAD_FHA_dom_sf"/>
</dbReference>
<dbReference type="EMBL" id="CP036525">
    <property type="protein sequence ID" value="QDT02701.1"/>
    <property type="molecule type" value="Genomic_DNA"/>
</dbReference>
<dbReference type="PANTHER" id="PTHR23308">
    <property type="entry name" value="NUCLEAR INHIBITOR OF PROTEIN PHOSPHATASE-1"/>
    <property type="match status" value="1"/>
</dbReference>
<feature type="compositionally biased region" description="Basic and acidic residues" evidence="1">
    <location>
        <begin position="212"/>
        <end position="224"/>
    </location>
</feature>
<keyword evidence="4" id="KW-1185">Reference proteome</keyword>
<gene>
    <name evidence="3" type="ORF">K227x_10790</name>
</gene>
<dbReference type="InterPro" id="IPR050923">
    <property type="entry name" value="Cell_Proc_Reg/RNA_Proc"/>
</dbReference>
<evidence type="ECO:0000256" key="1">
    <source>
        <dbReference type="SAM" id="MobiDB-lite"/>
    </source>
</evidence>
<protein>
    <submittedName>
        <fullName evidence="3">FHA domain protein</fullName>
    </submittedName>
</protein>
<dbReference type="SMART" id="SM00240">
    <property type="entry name" value="FHA"/>
    <property type="match status" value="1"/>
</dbReference>
<dbReference type="Pfam" id="PF00498">
    <property type="entry name" value="FHA"/>
    <property type="match status" value="1"/>
</dbReference>
<proteinExistence type="predicted"/>
<feature type="domain" description="FHA" evidence="2">
    <location>
        <begin position="24"/>
        <end position="73"/>
    </location>
</feature>